<dbReference type="InterPro" id="IPR050585">
    <property type="entry name" value="Xaa-Pro_dipeptidyl-ppase/CocE"/>
</dbReference>
<name>A0A401YD45_9ACTN</name>
<dbReference type="InterPro" id="IPR013736">
    <property type="entry name" value="Xaa-Pro_dipept_C"/>
</dbReference>
<feature type="domain" description="Xaa-Pro dipeptidyl-peptidase C-terminal" evidence="3">
    <location>
        <begin position="325"/>
        <end position="550"/>
    </location>
</feature>
<dbReference type="SMART" id="SM00939">
    <property type="entry name" value="PepX_C"/>
    <property type="match status" value="1"/>
</dbReference>
<dbReference type="SUPFAM" id="SSF49785">
    <property type="entry name" value="Galactose-binding domain-like"/>
    <property type="match status" value="1"/>
</dbReference>
<evidence type="ECO:0000259" key="3">
    <source>
        <dbReference type="SMART" id="SM00939"/>
    </source>
</evidence>
<sequence>MTNTTAHPTSSNRPPRKPPRLARAMRRTMRGMPAAPHRVRYEGDLRIPAADGGALVADHYFPATPGDFPTLLLRSPYGRGFPWAPMYGLAFAEHGFHVVLQSCRGTGGSDGTFALWHNEAADGSASVAWLREQPWFTGVLGTIGPSYLGYTQWASALDPPPELRAMVIHAGLHDPHAYFHAGGVFHLENALASTAGFVHQHRGNRHFAKAALRLQRTQRRVARTLPLPDACALGLGERVPFLEDALAHPDPADRHWTGADAGRAAETLSVPTLLITGRHDVMFEQNLEQHRRLRRAGCETGLLVGPWTHTSMMRQGWPSVFADSLAWLRAHLYGDRSALRASPVRIHVGGADDWRDLPDWPPVEAVARRRYIAADGTLSRESVAATAPAVLHYDPADPTPSVGGATLSPKAGPRDNTALEARDDVLTFTTPPLTEALEICGPVSADLYAATGTDHIDVFARLCDVDERGRSTDVCDGILRLTPNGSTPARVAVAMSATAYRFGPGHRVRLQLSGGAHPRFARNTGSGEPVHTAREIVPTNVEFHPGSALVLPVVPTRDRTDE</sequence>
<evidence type="ECO:0000313" key="5">
    <source>
        <dbReference type="Proteomes" id="UP000286931"/>
    </source>
</evidence>
<protein>
    <submittedName>
        <fullName evidence="4">Hydrolase</fullName>
    </submittedName>
</protein>
<dbReference type="Gene3D" id="2.60.120.260">
    <property type="entry name" value="Galactose-binding domain-like"/>
    <property type="match status" value="1"/>
</dbReference>
<dbReference type="PANTHER" id="PTHR43056">
    <property type="entry name" value="PEPTIDASE S9 PROLYL OLIGOPEPTIDASE"/>
    <property type="match status" value="1"/>
</dbReference>
<comment type="caution">
    <text evidence="4">The sequence shown here is derived from an EMBL/GenBank/DDBJ whole genome shotgun (WGS) entry which is preliminary data.</text>
</comment>
<evidence type="ECO:0000256" key="2">
    <source>
        <dbReference type="SAM" id="MobiDB-lite"/>
    </source>
</evidence>
<proteinExistence type="predicted"/>
<organism evidence="4 5">
    <name type="scientific">Embleya hyalina</name>
    <dbReference type="NCBI Taxonomy" id="516124"/>
    <lineage>
        <taxon>Bacteria</taxon>
        <taxon>Bacillati</taxon>
        <taxon>Actinomycetota</taxon>
        <taxon>Actinomycetes</taxon>
        <taxon>Kitasatosporales</taxon>
        <taxon>Streptomycetaceae</taxon>
        <taxon>Embleya</taxon>
    </lineage>
</organism>
<dbReference type="Gene3D" id="1.10.3020.10">
    <property type="entry name" value="alpha-amino acid ester hydrolase ( Helical cap domain)"/>
    <property type="match status" value="1"/>
</dbReference>
<accession>A0A401YD45</accession>
<dbReference type="AlphaFoldDB" id="A0A401YD45"/>
<dbReference type="Pfam" id="PF08530">
    <property type="entry name" value="PepX_C"/>
    <property type="match status" value="1"/>
</dbReference>
<feature type="region of interest" description="Disordered" evidence="2">
    <location>
        <begin position="394"/>
        <end position="413"/>
    </location>
</feature>
<evidence type="ECO:0000256" key="1">
    <source>
        <dbReference type="ARBA" id="ARBA00022801"/>
    </source>
</evidence>
<dbReference type="EMBL" id="BIFH01000013">
    <property type="protein sequence ID" value="GCD92517.1"/>
    <property type="molecule type" value="Genomic_DNA"/>
</dbReference>
<gene>
    <name evidence="4" type="ORF">EHYA_00155</name>
</gene>
<dbReference type="RefSeq" id="WP_126634877.1">
    <property type="nucleotide sequence ID" value="NZ_BIFH01000013.1"/>
</dbReference>
<dbReference type="OrthoDB" id="5240615at2"/>
<dbReference type="InterPro" id="IPR029058">
    <property type="entry name" value="AB_hydrolase_fold"/>
</dbReference>
<dbReference type="Gene3D" id="3.40.50.1820">
    <property type="entry name" value="alpha/beta hydrolase"/>
    <property type="match status" value="1"/>
</dbReference>
<dbReference type="Pfam" id="PF02129">
    <property type="entry name" value="Peptidase_S15"/>
    <property type="match status" value="1"/>
</dbReference>
<dbReference type="Proteomes" id="UP000286931">
    <property type="component" value="Unassembled WGS sequence"/>
</dbReference>
<dbReference type="GO" id="GO:0008239">
    <property type="term" value="F:dipeptidyl-peptidase activity"/>
    <property type="evidence" value="ECO:0007669"/>
    <property type="project" value="InterPro"/>
</dbReference>
<dbReference type="InterPro" id="IPR005674">
    <property type="entry name" value="CocE/Ser_esterase"/>
</dbReference>
<dbReference type="PANTHER" id="PTHR43056:SF10">
    <property type="entry name" value="COCE_NOND FAMILY, PUTATIVE (AFU_ORTHOLOGUE AFUA_7G00600)-RELATED"/>
    <property type="match status" value="1"/>
</dbReference>
<keyword evidence="5" id="KW-1185">Reference proteome</keyword>
<dbReference type="InterPro" id="IPR000383">
    <property type="entry name" value="Xaa-Pro-like_dom"/>
</dbReference>
<dbReference type="NCBIfam" id="TIGR00976">
    <property type="entry name" value="CocE_NonD"/>
    <property type="match status" value="1"/>
</dbReference>
<dbReference type="InterPro" id="IPR008979">
    <property type="entry name" value="Galactose-bd-like_sf"/>
</dbReference>
<reference evidence="4 5" key="1">
    <citation type="submission" date="2018-12" db="EMBL/GenBank/DDBJ databases">
        <title>Draft genome sequence of Embleya hyalina NBRC 13850T.</title>
        <authorList>
            <person name="Komaki H."/>
            <person name="Hosoyama A."/>
            <person name="Kimura A."/>
            <person name="Ichikawa N."/>
            <person name="Tamura T."/>
        </authorList>
    </citation>
    <scope>NUCLEOTIDE SEQUENCE [LARGE SCALE GENOMIC DNA]</scope>
    <source>
        <strain evidence="4 5">NBRC 13850</strain>
    </source>
</reference>
<keyword evidence="1 4" id="KW-0378">Hydrolase</keyword>
<dbReference type="SUPFAM" id="SSF53474">
    <property type="entry name" value="alpha/beta-Hydrolases"/>
    <property type="match status" value="1"/>
</dbReference>
<evidence type="ECO:0000313" key="4">
    <source>
        <dbReference type="EMBL" id="GCD92517.1"/>
    </source>
</evidence>